<keyword evidence="3" id="KW-1185">Reference proteome</keyword>
<dbReference type="EMBL" id="RKHO01000001">
    <property type="protein sequence ID" value="ROR91960.1"/>
    <property type="molecule type" value="Genomic_DNA"/>
</dbReference>
<organism evidence="2 3">
    <name type="scientific">Nocardioides aurantiacus</name>
    <dbReference type="NCBI Taxonomy" id="86796"/>
    <lineage>
        <taxon>Bacteria</taxon>
        <taxon>Bacillati</taxon>
        <taxon>Actinomycetota</taxon>
        <taxon>Actinomycetes</taxon>
        <taxon>Propionibacteriales</taxon>
        <taxon>Nocardioidaceae</taxon>
        <taxon>Nocardioides</taxon>
    </lineage>
</organism>
<evidence type="ECO:0000256" key="1">
    <source>
        <dbReference type="SAM" id="MobiDB-lite"/>
    </source>
</evidence>
<proteinExistence type="predicted"/>
<reference evidence="2 3" key="1">
    <citation type="submission" date="2018-11" db="EMBL/GenBank/DDBJ databases">
        <title>Sequencing the genomes of 1000 actinobacteria strains.</title>
        <authorList>
            <person name="Klenk H.-P."/>
        </authorList>
    </citation>
    <scope>NUCLEOTIDE SEQUENCE [LARGE SCALE GENOMIC DNA]</scope>
    <source>
        <strain evidence="2 3">DSM 12652</strain>
    </source>
</reference>
<evidence type="ECO:0008006" key="4">
    <source>
        <dbReference type="Google" id="ProtNLM"/>
    </source>
</evidence>
<name>A0A3N2CWP7_9ACTN</name>
<accession>A0A3N2CWP7</accession>
<comment type="caution">
    <text evidence="2">The sequence shown here is derived from an EMBL/GenBank/DDBJ whole genome shotgun (WGS) entry which is preliminary data.</text>
</comment>
<dbReference type="AlphaFoldDB" id="A0A3N2CWP7"/>
<sequence>MRHTAACRTHSAEIRRFGAQINGPMPPCAGERRHGVATRAWCHHDGSCRGVPGRPAVRIVALLIVALLTSGCAAAEPTASEAPTAPTRSPSPEPVATQTAEAPTPARTKAAVERTGAAARVPRRVIIEQLAKRAERIAASMATASPEVLPTDVDPDSNRGLGYRLMLQFGLPADQWQYLDALWQRESGWNHLAENASSGAYGIPQSLPGSKMADVAPDWRTNAETQITWGLAYIAARYGNPQGAWEHSERVGWY</sequence>
<gene>
    <name evidence="2" type="ORF">EDD33_2841</name>
</gene>
<dbReference type="SUPFAM" id="SSF53955">
    <property type="entry name" value="Lysozyme-like"/>
    <property type="match status" value="1"/>
</dbReference>
<feature type="compositionally biased region" description="Low complexity" evidence="1">
    <location>
        <begin position="78"/>
        <end position="90"/>
    </location>
</feature>
<dbReference type="Proteomes" id="UP000281738">
    <property type="component" value="Unassembled WGS sequence"/>
</dbReference>
<dbReference type="InterPro" id="IPR023346">
    <property type="entry name" value="Lysozyme-like_dom_sf"/>
</dbReference>
<feature type="region of interest" description="Disordered" evidence="1">
    <location>
        <begin position="78"/>
        <end position="115"/>
    </location>
</feature>
<evidence type="ECO:0000313" key="2">
    <source>
        <dbReference type="EMBL" id="ROR91960.1"/>
    </source>
</evidence>
<protein>
    <recommendedName>
        <fullName evidence="4">Transglycosylase-like protein with SLT domain</fullName>
    </recommendedName>
</protein>
<evidence type="ECO:0000313" key="3">
    <source>
        <dbReference type="Proteomes" id="UP000281738"/>
    </source>
</evidence>
<dbReference type="Gene3D" id="1.10.530.10">
    <property type="match status" value="1"/>
</dbReference>